<dbReference type="Proteomes" id="UP000190648">
    <property type="component" value="Unassembled WGS sequence"/>
</dbReference>
<keyword evidence="10" id="KW-1185">Reference proteome</keyword>
<dbReference type="InterPro" id="IPR001393">
    <property type="entry name" value="Calsequestrin"/>
</dbReference>
<evidence type="ECO:0000256" key="8">
    <source>
        <dbReference type="SAM" id="SignalP"/>
    </source>
</evidence>
<keyword evidence="8" id="KW-0732">Signal</keyword>
<proteinExistence type="inferred from homology"/>
<comment type="subcellular location">
    <subcellularLocation>
        <location evidence="1">Sarcoplasmic reticulum lumen</location>
    </subcellularLocation>
</comment>
<keyword evidence="3 6" id="KW-0106">Calcium</keyword>
<reference evidence="9 10" key="1">
    <citation type="submission" date="2016-02" db="EMBL/GenBank/DDBJ databases">
        <title>Band-tailed pigeon sequencing and assembly.</title>
        <authorList>
            <person name="Soares A.E."/>
            <person name="Novak B.J."/>
            <person name="Rice E.S."/>
            <person name="O'Connell B."/>
            <person name="Chang D."/>
            <person name="Weber S."/>
            <person name="Shapiro B."/>
        </authorList>
    </citation>
    <scope>NUCLEOTIDE SEQUENCE [LARGE SCALE GENOMIC DNA]</scope>
    <source>
        <strain evidence="9">BTP2013</strain>
        <tissue evidence="9">Blood</tissue>
    </source>
</reference>
<feature type="signal peptide" evidence="8">
    <location>
        <begin position="1"/>
        <end position="16"/>
    </location>
</feature>
<evidence type="ECO:0000256" key="7">
    <source>
        <dbReference type="SAM" id="MobiDB-lite"/>
    </source>
</evidence>
<evidence type="ECO:0000256" key="3">
    <source>
        <dbReference type="ARBA" id="ARBA00022837"/>
    </source>
</evidence>
<evidence type="ECO:0000256" key="4">
    <source>
        <dbReference type="ARBA" id="ARBA00022951"/>
    </source>
</evidence>
<dbReference type="GO" id="GO:0033018">
    <property type="term" value="C:sarcoplasmic reticulum lumen"/>
    <property type="evidence" value="ECO:0007669"/>
    <property type="project" value="UniProtKB-SubCell"/>
</dbReference>
<dbReference type="PANTHER" id="PTHR10033:SF14">
    <property type="entry name" value="CALSEQUESTRIN-1"/>
    <property type="match status" value="1"/>
</dbReference>
<dbReference type="EMBL" id="LSYS01002691">
    <property type="protein sequence ID" value="OPJ85849.1"/>
    <property type="molecule type" value="Genomic_DNA"/>
</dbReference>
<sequence>MGPWGWALALLALGTAIPGGSPGGGLDFPTYDGADRVVPVTLRNYRALLKRFPVLALLHRPPPAGDRGAQRHHDMEELVLELAAQVLEDKGVGFGLVDSEKDAVLAKKLGLTEEDIIYVFKEDEVIEYDGELAADTLVEFLLDVSPPWPPIPSRTPPNLYPHHYPRGEPRSPSPQTPFV</sequence>
<dbReference type="GO" id="GO:0014809">
    <property type="term" value="P:regulation of skeletal muscle contraction by regulation of release of sequestered calcium ion"/>
    <property type="evidence" value="ECO:0007669"/>
    <property type="project" value="TreeGrafter"/>
</dbReference>
<comment type="similarity">
    <text evidence="2 6">Belongs to the calsequestrin family.</text>
</comment>
<dbReference type="PRINTS" id="PR00312">
    <property type="entry name" value="CALSEQUESTRN"/>
</dbReference>
<dbReference type="FunFam" id="3.40.30.10:FF:000031">
    <property type="entry name" value="Calsequestrin"/>
    <property type="match status" value="1"/>
</dbReference>
<protein>
    <recommendedName>
        <fullName evidence="6">Calsequestrin</fullName>
    </recommendedName>
</protein>
<evidence type="ECO:0000256" key="5">
    <source>
        <dbReference type="ARBA" id="ARBA00023179"/>
    </source>
</evidence>
<dbReference type="PANTHER" id="PTHR10033">
    <property type="entry name" value="CALSEQUESTRIN"/>
    <property type="match status" value="1"/>
</dbReference>
<dbReference type="GO" id="GO:0005509">
    <property type="term" value="F:calcium ion binding"/>
    <property type="evidence" value="ECO:0007669"/>
    <property type="project" value="InterPro"/>
</dbReference>
<feature type="region of interest" description="Disordered" evidence="7">
    <location>
        <begin position="151"/>
        <end position="179"/>
    </location>
</feature>
<evidence type="ECO:0000313" key="9">
    <source>
        <dbReference type="EMBL" id="OPJ85849.1"/>
    </source>
</evidence>
<dbReference type="SUPFAM" id="SSF52833">
    <property type="entry name" value="Thioredoxin-like"/>
    <property type="match status" value="1"/>
</dbReference>
<comment type="caution">
    <text evidence="9">The sequence shown here is derived from an EMBL/GenBank/DDBJ whole genome shotgun (WGS) entry which is preliminary data.</text>
</comment>
<evidence type="ECO:0000256" key="2">
    <source>
        <dbReference type="ARBA" id="ARBA00010987"/>
    </source>
</evidence>
<comment type="function">
    <text evidence="6">Calsequestrin is a high-capacity, moderate affinity, calcium-binding protein and thus acts as an internal calcium store in muscle.</text>
</comment>
<dbReference type="CDD" id="cd03065">
    <property type="entry name" value="PDI_b_Calsequestrin_N"/>
    <property type="match status" value="1"/>
</dbReference>
<dbReference type="InterPro" id="IPR041859">
    <property type="entry name" value="Calsequestrin_N"/>
</dbReference>
<keyword evidence="5" id="KW-0514">Muscle protein</keyword>
<dbReference type="AlphaFoldDB" id="A0A1V4KN42"/>
<dbReference type="OrthoDB" id="9837374at2759"/>
<dbReference type="InterPro" id="IPR036249">
    <property type="entry name" value="Thioredoxin-like_sf"/>
</dbReference>
<dbReference type="GO" id="GO:0030018">
    <property type="term" value="C:Z disc"/>
    <property type="evidence" value="ECO:0007669"/>
    <property type="project" value="TreeGrafter"/>
</dbReference>
<dbReference type="Gene3D" id="3.40.30.10">
    <property type="entry name" value="Glutaredoxin"/>
    <property type="match status" value="1"/>
</dbReference>
<evidence type="ECO:0000313" key="10">
    <source>
        <dbReference type="Proteomes" id="UP000190648"/>
    </source>
</evidence>
<accession>A0A1V4KN42</accession>
<name>A0A1V4KN42_PATFA</name>
<evidence type="ECO:0000256" key="6">
    <source>
        <dbReference type="RuleBase" id="RU000648"/>
    </source>
</evidence>
<keyword evidence="4" id="KW-0703">Sarcoplasmic reticulum</keyword>
<dbReference type="Pfam" id="PF01216">
    <property type="entry name" value="Calsequestrin"/>
    <property type="match status" value="1"/>
</dbReference>
<evidence type="ECO:0000256" key="1">
    <source>
        <dbReference type="ARBA" id="ARBA00004564"/>
    </source>
</evidence>
<feature type="chain" id="PRO_5012212143" description="Calsequestrin" evidence="8">
    <location>
        <begin position="17"/>
        <end position="179"/>
    </location>
</feature>
<organism evidence="9 10">
    <name type="scientific">Patagioenas fasciata monilis</name>
    <dbReference type="NCBI Taxonomy" id="372326"/>
    <lineage>
        <taxon>Eukaryota</taxon>
        <taxon>Metazoa</taxon>
        <taxon>Chordata</taxon>
        <taxon>Craniata</taxon>
        <taxon>Vertebrata</taxon>
        <taxon>Euteleostomi</taxon>
        <taxon>Archelosauria</taxon>
        <taxon>Archosauria</taxon>
        <taxon>Dinosauria</taxon>
        <taxon>Saurischia</taxon>
        <taxon>Theropoda</taxon>
        <taxon>Coelurosauria</taxon>
        <taxon>Aves</taxon>
        <taxon>Neognathae</taxon>
        <taxon>Neoaves</taxon>
        <taxon>Columbimorphae</taxon>
        <taxon>Columbiformes</taxon>
        <taxon>Columbidae</taxon>
        <taxon>Patagioenas</taxon>
    </lineage>
</organism>
<gene>
    <name evidence="9" type="ORF">AV530_017934</name>
</gene>